<sequence length="102" mass="11753">MCNMEESMEHILTKCEATSQNEIWTLANKLWKQKTKSELTITKGVIMACGIPTPESHRNAAKQATERFQLILISESAHLIWKIRNDHVINEKAQYTAREVEL</sequence>
<name>A0AA39PW88_9AGAR</name>
<protein>
    <submittedName>
        <fullName evidence="1">Uncharacterized protein</fullName>
    </submittedName>
</protein>
<keyword evidence="2" id="KW-1185">Reference proteome</keyword>
<gene>
    <name evidence="1" type="ORF">IW261DRAFT_1413646</name>
</gene>
<accession>A0AA39PW88</accession>
<comment type="caution">
    <text evidence="1">The sequence shown here is derived from an EMBL/GenBank/DDBJ whole genome shotgun (WGS) entry which is preliminary data.</text>
</comment>
<organism evidence="1 2">
    <name type="scientific">Armillaria novae-zelandiae</name>
    <dbReference type="NCBI Taxonomy" id="153914"/>
    <lineage>
        <taxon>Eukaryota</taxon>
        <taxon>Fungi</taxon>
        <taxon>Dikarya</taxon>
        <taxon>Basidiomycota</taxon>
        <taxon>Agaricomycotina</taxon>
        <taxon>Agaricomycetes</taxon>
        <taxon>Agaricomycetidae</taxon>
        <taxon>Agaricales</taxon>
        <taxon>Marasmiineae</taxon>
        <taxon>Physalacriaceae</taxon>
        <taxon>Armillaria</taxon>
    </lineage>
</organism>
<proteinExistence type="predicted"/>
<reference evidence="1" key="1">
    <citation type="submission" date="2023-06" db="EMBL/GenBank/DDBJ databases">
        <authorList>
            <consortium name="Lawrence Berkeley National Laboratory"/>
            <person name="Ahrendt S."/>
            <person name="Sahu N."/>
            <person name="Indic B."/>
            <person name="Wong-Bajracharya J."/>
            <person name="Merenyi Z."/>
            <person name="Ke H.-M."/>
            <person name="Monk M."/>
            <person name="Kocsube S."/>
            <person name="Drula E."/>
            <person name="Lipzen A."/>
            <person name="Balint B."/>
            <person name="Henrissat B."/>
            <person name="Andreopoulos B."/>
            <person name="Martin F.M."/>
            <person name="Harder C.B."/>
            <person name="Rigling D."/>
            <person name="Ford K.L."/>
            <person name="Foster G.D."/>
            <person name="Pangilinan J."/>
            <person name="Papanicolaou A."/>
            <person name="Barry K."/>
            <person name="LaButti K."/>
            <person name="Viragh M."/>
            <person name="Koriabine M."/>
            <person name="Yan M."/>
            <person name="Riley R."/>
            <person name="Champramary S."/>
            <person name="Plett K.L."/>
            <person name="Tsai I.J."/>
            <person name="Slot J."/>
            <person name="Sipos G."/>
            <person name="Plett J."/>
            <person name="Nagy L.G."/>
            <person name="Grigoriev I.V."/>
        </authorList>
    </citation>
    <scope>NUCLEOTIDE SEQUENCE</scope>
    <source>
        <strain evidence="1">ICMP 16352</strain>
    </source>
</reference>
<evidence type="ECO:0000313" key="2">
    <source>
        <dbReference type="Proteomes" id="UP001175227"/>
    </source>
</evidence>
<dbReference type="AlphaFoldDB" id="A0AA39PW88"/>
<dbReference type="Proteomes" id="UP001175227">
    <property type="component" value="Unassembled WGS sequence"/>
</dbReference>
<dbReference type="EMBL" id="JAUEPR010000001">
    <property type="protein sequence ID" value="KAK0491319.1"/>
    <property type="molecule type" value="Genomic_DNA"/>
</dbReference>
<evidence type="ECO:0000313" key="1">
    <source>
        <dbReference type="EMBL" id="KAK0491319.1"/>
    </source>
</evidence>